<protein>
    <submittedName>
        <fullName evidence="1">Gamma carbonic anhydrase family protein</fullName>
    </submittedName>
</protein>
<dbReference type="InterPro" id="IPR050484">
    <property type="entry name" value="Transf_Hexapept/Carb_Anhydrase"/>
</dbReference>
<dbReference type="CDD" id="cd04645">
    <property type="entry name" value="LbH_gamma_CA_like"/>
    <property type="match status" value="1"/>
</dbReference>
<dbReference type="Proteomes" id="UP001197214">
    <property type="component" value="Unassembled WGS sequence"/>
</dbReference>
<evidence type="ECO:0000313" key="1">
    <source>
        <dbReference type="EMBL" id="MBW4329279.1"/>
    </source>
</evidence>
<dbReference type="EMBL" id="JAHWZX010000001">
    <property type="protein sequence ID" value="MBW4329279.1"/>
    <property type="molecule type" value="Genomic_DNA"/>
</dbReference>
<accession>A0ABS6XGD6</accession>
<dbReference type="InterPro" id="IPR047324">
    <property type="entry name" value="LbH_gamma_CA-like"/>
</dbReference>
<sequence>MPLYELEGQCPVLAENAWVAPSADLIGDVRLGDSASVWFGACIRGDNTPMIIGARTNIQESAMLHSDAGVPLTLGEDCTVGHHAVLHGCTLHDRVLVGMGAIILNHAVIPHDCIIGAGALVTEGKTFEPGSLILGSPARAVKKLDDNAATMLKLSAAHYVEKARKCATGLKRIDWTAQ</sequence>
<dbReference type="PANTHER" id="PTHR13061">
    <property type="entry name" value="DYNACTIN SUBUNIT P25"/>
    <property type="match status" value="1"/>
</dbReference>
<gene>
    <name evidence="1" type="ORF">KY084_00105</name>
</gene>
<evidence type="ECO:0000313" key="2">
    <source>
        <dbReference type="Proteomes" id="UP001197214"/>
    </source>
</evidence>
<proteinExistence type="predicted"/>
<organism evidence="1 2">
    <name type="scientific">Stakelama flava</name>
    <dbReference type="NCBI Taxonomy" id="2860338"/>
    <lineage>
        <taxon>Bacteria</taxon>
        <taxon>Pseudomonadati</taxon>
        <taxon>Pseudomonadota</taxon>
        <taxon>Alphaproteobacteria</taxon>
        <taxon>Sphingomonadales</taxon>
        <taxon>Sphingomonadaceae</taxon>
        <taxon>Stakelama</taxon>
    </lineage>
</organism>
<reference evidence="1 2" key="1">
    <citation type="submission" date="2021-07" db="EMBL/GenBank/DDBJ databases">
        <title>Stakelama flava sp. nov., a novel endophytic bacterium isolated from branch of Kandelia candel.</title>
        <authorList>
            <person name="Tuo L."/>
        </authorList>
    </citation>
    <scope>NUCLEOTIDE SEQUENCE [LARGE SCALE GENOMIC DNA]</scope>
    <source>
        <strain evidence="1 2">CBK3Z-3</strain>
    </source>
</reference>
<comment type="caution">
    <text evidence="1">The sequence shown here is derived from an EMBL/GenBank/DDBJ whole genome shotgun (WGS) entry which is preliminary data.</text>
</comment>
<dbReference type="RefSeq" id="WP_219236411.1">
    <property type="nucleotide sequence ID" value="NZ_JAHWZX010000001.1"/>
</dbReference>
<dbReference type="PANTHER" id="PTHR13061:SF29">
    <property type="entry name" value="GAMMA CARBONIC ANHYDRASE-LIKE 1, MITOCHONDRIAL-RELATED"/>
    <property type="match status" value="1"/>
</dbReference>
<name>A0ABS6XGD6_9SPHN</name>
<keyword evidence="2" id="KW-1185">Reference proteome</keyword>